<dbReference type="Proteomes" id="UP000199034">
    <property type="component" value="Unassembled WGS sequence"/>
</dbReference>
<dbReference type="STRING" id="1045774.SAMN05421872_10481"/>
<evidence type="ECO:0000256" key="2">
    <source>
        <dbReference type="ARBA" id="ARBA00023315"/>
    </source>
</evidence>
<dbReference type="PANTHER" id="PTHR43877">
    <property type="entry name" value="AMINOALKYLPHOSPHONATE N-ACETYLTRANSFERASE-RELATED-RELATED"/>
    <property type="match status" value="1"/>
</dbReference>
<dbReference type="PROSITE" id="PS51186">
    <property type="entry name" value="GNAT"/>
    <property type="match status" value="1"/>
</dbReference>
<dbReference type="GO" id="GO:0016747">
    <property type="term" value="F:acyltransferase activity, transferring groups other than amino-acyl groups"/>
    <property type="evidence" value="ECO:0007669"/>
    <property type="project" value="InterPro"/>
</dbReference>
<name>A0A1G6PMS8_9ACTN</name>
<reference evidence="3 4" key="1">
    <citation type="submission" date="2016-10" db="EMBL/GenBank/DDBJ databases">
        <authorList>
            <person name="de Groot N.N."/>
        </authorList>
    </citation>
    <scope>NUCLEOTIDE SEQUENCE [LARGE SCALE GENOMIC DNA]</scope>
    <source>
        <strain evidence="3 4">CGMCC 4.6858</strain>
    </source>
</reference>
<evidence type="ECO:0000313" key="4">
    <source>
        <dbReference type="Proteomes" id="UP000199034"/>
    </source>
</evidence>
<dbReference type="InterPro" id="IPR000182">
    <property type="entry name" value="GNAT_dom"/>
</dbReference>
<evidence type="ECO:0000256" key="1">
    <source>
        <dbReference type="ARBA" id="ARBA00022679"/>
    </source>
</evidence>
<dbReference type="SUPFAM" id="SSF55729">
    <property type="entry name" value="Acyl-CoA N-acyltransferases (Nat)"/>
    <property type="match status" value="1"/>
</dbReference>
<organism evidence="3 4">
    <name type="scientific">Nocardioides lianchengensis</name>
    <dbReference type="NCBI Taxonomy" id="1045774"/>
    <lineage>
        <taxon>Bacteria</taxon>
        <taxon>Bacillati</taxon>
        <taxon>Actinomycetota</taxon>
        <taxon>Actinomycetes</taxon>
        <taxon>Propionibacteriales</taxon>
        <taxon>Nocardioidaceae</taxon>
        <taxon>Nocardioides</taxon>
    </lineage>
</organism>
<dbReference type="Pfam" id="PF00583">
    <property type="entry name" value="Acetyltransf_1"/>
    <property type="match status" value="1"/>
</dbReference>
<keyword evidence="1 3" id="KW-0808">Transferase</keyword>
<dbReference type="RefSeq" id="WP_244509320.1">
    <property type="nucleotide sequence ID" value="NZ_FMZM01000004.1"/>
</dbReference>
<dbReference type="AlphaFoldDB" id="A0A1G6PMS8"/>
<evidence type="ECO:0000313" key="3">
    <source>
        <dbReference type="EMBL" id="SDC81493.1"/>
    </source>
</evidence>
<dbReference type="PANTHER" id="PTHR43877:SF1">
    <property type="entry name" value="ACETYLTRANSFERASE"/>
    <property type="match status" value="1"/>
</dbReference>
<keyword evidence="2" id="KW-0012">Acyltransferase</keyword>
<sequence>MDEVTLRPAVDDDAEALVAFWAFAGENESRPTDRPEMITALLAHDPSALLLATVDGEIVGTVIAGWDGWRAHLYRLAVRPDHRRRGLGRLLVERAEERLRALGAGRFDAMVLEGNELGDASWRAAGYTRQDNWRRWVRPSGG</sequence>
<dbReference type="CDD" id="cd04301">
    <property type="entry name" value="NAT_SF"/>
    <property type="match status" value="1"/>
</dbReference>
<keyword evidence="4" id="KW-1185">Reference proteome</keyword>
<dbReference type="Gene3D" id="3.40.630.30">
    <property type="match status" value="1"/>
</dbReference>
<accession>A0A1G6PMS8</accession>
<dbReference type="InterPro" id="IPR050832">
    <property type="entry name" value="Bact_Acetyltransf"/>
</dbReference>
<proteinExistence type="predicted"/>
<protein>
    <submittedName>
        <fullName evidence="3">Acetyltransferase (GNAT) family protein</fullName>
    </submittedName>
</protein>
<gene>
    <name evidence="3" type="ORF">SAMN05421872_10481</name>
</gene>
<dbReference type="EMBL" id="FMZM01000004">
    <property type="protein sequence ID" value="SDC81493.1"/>
    <property type="molecule type" value="Genomic_DNA"/>
</dbReference>
<dbReference type="InterPro" id="IPR016181">
    <property type="entry name" value="Acyl_CoA_acyltransferase"/>
</dbReference>